<dbReference type="STRING" id="1293439.WH87_13925"/>
<comment type="caution">
    <text evidence="3">The sequence shown here is derived from an EMBL/GenBank/DDBJ whole genome shotgun (WGS) entry which is preliminary data.</text>
</comment>
<dbReference type="InterPro" id="IPR041649">
    <property type="entry name" value="NepR"/>
</dbReference>
<feature type="region of interest" description="Disordered" evidence="1">
    <location>
        <begin position="1"/>
        <end position="25"/>
    </location>
</feature>
<accession>A0A0F5Q6M7</accession>
<dbReference type="AlphaFoldDB" id="A0A0F5Q6M7"/>
<feature type="compositionally biased region" description="Polar residues" evidence="1">
    <location>
        <begin position="1"/>
        <end position="16"/>
    </location>
</feature>
<evidence type="ECO:0000259" key="2">
    <source>
        <dbReference type="Pfam" id="PF18557"/>
    </source>
</evidence>
<keyword evidence="4" id="KW-1185">Reference proteome</keyword>
<gene>
    <name evidence="3" type="ORF">WH87_13925</name>
</gene>
<proteinExistence type="predicted"/>
<evidence type="ECO:0000256" key="1">
    <source>
        <dbReference type="SAM" id="MobiDB-lite"/>
    </source>
</evidence>
<protein>
    <recommendedName>
        <fullName evidence="2">Anti-sigma factor NepR domain-containing protein</fullName>
    </recommendedName>
</protein>
<dbReference type="EMBL" id="LANJ01000021">
    <property type="protein sequence ID" value="KKC36587.1"/>
    <property type="molecule type" value="Genomic_DNA"/>
</dbReference>
<sequence length="74" mass="7981">MKEKLVTQQRVRTQTGPADDGLGPNTDIGARLRALYGAVQDEGVPAQLLDLLEKLDSAEEAQSARQSNSSRGEE</sequence>
<dbReference type="PATRIC" id="fig|1293439.3.peg.2519"/>
<dbReference type="Proteomes" id="UP000033411">
    <property type="component" value="Unassembled WGS sequence"/>
</dbReference>
<feature type="domain" description="Anti-sigma factor NepR" evidence="2">
    <location>
        <begin position="26"/>
        <end position="59"/>
    </location>
</feature>
<evidence type="ECO:0000313" key="3">
    <source>
        <dbReference type="EMBL" id="KKC36587.1"/>
    </source>
</evidence>
<organism evidence="3 4">
    <name type="scientific">Devosia epidermidihirudinis</name>
    <dbReference type="NCBI Taxonomy" id="1293439"/>
    <lineage>
        <taxon>Bacteria</taxon>
        <taxon>Pseudomonadati</taxon>
        <taxon>Pseudomonadota</taxon>
        <taxon>Alphaproteobacteria</taxon>
        <taxon>Hyphomicrobiales</taxon>
        <taxon>Devosiaceae</taxon>
        <taxon>Devosia</taxon>
    </lineage>
</organism>
<dbReference type="OrthoDB" id="8421187at2"/>
<evidence type="ECO:0000313" key="4">
    <source>
        <dbReference type="Proteomes" id="UP000033411"/>
    </source>
</evidence>
<reference evidence="3 4" key="1">
    <citation type="submission" date="2015-03" db="EMBL/GenBank/DDBJ databases">
        <authorList>
            <person name="Lepp D."/>
            <person name="Hassan Y.I."/>
            <person name="Li X.-Z."/>
            <person name="Zhou T."/>
        </authorList>
    </citation>
    <scope>NUCLEOTIDE SEQUENCE [LARGE SCALE GENOMIC DNA]</scope>
    <source>
        <strain evidence="3 4">E84</strain>
    </source>
</reference>
<name>A0A0F5Q6M7_9HYPH</name>
<dbReference type="Pfam" id="PF18557">
    <property type="entry name" value="NepR"/>
    <property type="match status" value="1"/>
</dbReference>